<evidence type="ECO:0000256" key="5">
    <source>
        <dbReference type="ARBA" id="ARBA00022490"/>
    </source>
</evidence>
<dbReference type="PRINTS" id="PR00411">
    <property type="entry name" value="PNDRDTASEI"/>
</dbReference>
<keyword evidence="7 13" id="KW-0274">FAD</keyword>
<name>A0ABT8SI11_9BURK</name>
<dbReference type="PANTHER" id="PTHR22912:SF217">
    <property type="entry name" value="DIHYDROLIPOYL DEHYDROGENASE"/>
    <property type="match status" value="1"/>
</dbReference>
<gene>
    <name evidence="16" type="primary">lpdA</name>
    <name evidence="16" type="ORF">Q2T77_35975</name>
</gene>
<organism evidence="16 17">
    <name type="scientific">Variovorax ginsengisoli</name>
    <dbReference type="NCBI Taxonomy" id="363844"/>
    <lineage>
        <taxon>Bacteria</taxon>
        <taxon>Pseudomonadati</taxon>
        <taxon>Pseudomonadota</taxon>
        <taxon>Betaproteobacteria</taxon>
        <taxon>Burkholderiales</taxon>
        <taxon>Comamonadaceae</taxon>
        <taxon>Variovorax</taxon>
    </lineage>
</organism>
<keyword evidence="8 13" id="KW-0560">Oxidoreductase</keyword>
<evidence type="ECO:0000256" key="9">
    <source>
        <dbReference type="ARBA" id="ARBA00023027"/>
    </source>
</evidence>
<evidence type="ECO:0000256" key="13">
    <source>
        <dbReference type="RuleBase" id="RU003692"/>
    </source>
</evidence>
<dbReference type="GO" id="GO:0004148">
    <property type="term" value="F:dihydrolipoyl dehydrogenase (NADH) activity"/>
    <property type="evidence" value="ECO:0007669"/>
    <property type="project" value="UniProtKB-EC"/>
</dbReference>
<keyword evidence="17" id="KW-1185">Reference proteome</keyword>
<dbReference type="PRINTS" id="PR00368">
    <property type="entry name" value="FADPNR"/>
</dbReference>
<proteinExistence type="inferred from homology"/>
<feature type="domain" description="Pyridine nucleotide-disulphide oxidoreductase dimerisation" evidence="14">
    <location>
        <begin position="349"/>
        <end position="457"/>
    </location>
</feature>
<keyword evidence="10" id="KW-1015">Disulfide bond</keyword>
<dbReference type="InterPro" id="IPR050151">
    <property type="entry name" value="Class-I_Pyr_Nuc-Dis_Oxidored"/>
</dbReference>
<comment type="subcellular location">
    <subcellularLocation>
        <location evidence="1">Cytoplasm</location>
    </subcellularLocation>
</comment>
<dbReference type="EC" id="1.8.1.4" evidence="3 13"/>
<reference evidence="16" key="1">
    <citation type="submission" date="2023-06" db="EMBL/GenBank/DDBJ databases">
        <authorList>
            <person name="Jiang Y."/>
            <person name="Liu Q."/>
        </authorList>
    </citation>
    <scope>NUCLEOTIDE SEQUENCE</scope>
    <source>
        <strain evidence="16">CGMCC 1.12090</strain>
    </source>
</reference>
<dbReference type="Pfam" id="PF07992">
    <property type="entry name" value="Pyr_redox_2"/>
    <property type="match status" value="1"/>
</dbReference>
<dbReference type="InterPro" id="IPR012999">
    <property type="entry name" value="Pyr_OxRdtase_I_AS"/>
</dbReference>
<sequence>MSTPSDNFDVLVLGGGPGGYVAALRASQLGLKTALVEREHLGGICLNWGCIPTKALLHGADLLRTLRHAADYGIQVSEPRTDLAAMIARSRGVANRLSGGIGGLLKKAKAQVFAGEAQFASGEQVRVTMADGSIQSLQARHTIIATGARARALPDLPFDSNKVWSYRDALSAQRLPSSLLVVGAGAIGLEFASFYAALGTRITVLEAQPRVLPGSDADVSAFVEKTMTRDGVAFLTGSTLVRTEETPTGLRATVCGPRGEETMETERMLVAIGLVGNTETLGLEKTRAKVERGLIKVNDWGETTHPGIHAIGDVVGLPMLAHKAMHQGMVVAERIAGQHLNGPAPHPAIPACTYGHPQTAGIGMSEEEAKAQGRTLRVGRFPLEGNGKAVAVGEAAGFVKTLFDSGTGELLGAHIAGPEATEMIQGFAVAMGLESTEAELMATVFPHPTISEAMHESVLAAYGRALHI</sequence>
<keyword evidence="9 13" id="KW-0520">NAD</keyword>
<dbReference type="InterPro" id="IPR006258">
    <property type="entry name" value="Lipoamide_DH"/>
</dbReference>
<accession>A0ABT8SI11</accession>
<evidence type="ECO:0000256" key="11">
    <source>
        <dbReference type="ARBA" id="ARBA00023284"/>
    </source>
</evidence>
<dbReference type="RefSeq" id="WP_301816091.1">
    <property type="nucleotide sequence ID" value="NZ_JAUJZH010000045.1"/>
</dbReference>
<dbReference type="NCBIfam" id="TIGR01350">
    <property type="entry name" value="lipoamide_DH"/>
    <property type="match status" value="1"/>
</dbReference>
<dbReference type="InterPro" id="IPR004099">
    <property type="entry name" value="Pyr_nucl-diS_OxRdtase_dimer"/>
</dbReference>
<keyword evidence="5" id="KW-0963">Cytoplasm</keyword>
<evidence type="ECO:0000256" key="7">
    <source>
        <dbReference type="ARBA" id="ARBA00022827"/>
    </source>
</evidence>
<dbReference type="InterPro" id="IPR016156">
    <property type="entry name" value="FAD/NAD-linked_Rdtase_dimer_sf"/>
</dbReference>
<evidence type="ECO:0000256" key="2">
    <source>
        <dbReference type="ARBA" id="ARBA00007532"/>
    </source>
</evidence>
<dbReference type="PROSITE" id="PS00076">
    <property type="entry name" value="PYRIDINE_REDOX_1"/>
    <property type="match status" value="1"/>
</dbReference>
<comment type="cofactor">
    <cofactor evidence="13">
        <name>FAD</name>
        <dbReference type="ChEBI" id="CHEBI:57692"/>
    </cofactor>
    <text evidence="13">Binds 1 FAD per subunit.</text>
</comment>
<dbReference type="InterPro" id="IPR023753">
    <property type="entry name" value="FAD/NAD-binding_dom"/>
</dbReference>
<evidence type="ECO:0000256" key="4">
    <source>
        <dbReference type="ARBA" id="ARBA00016961"/>
    </source>
</evidence>
<dbReference type="InterPro" id="IPR036188">
    <property type="entry name" value="FAD/NAD-bd_sf"/>
</dbReference>
<comment type="similarity">
    <text evidence="2 13">Belongs to the class-I pyridine nucleotide-disulfide oxidoreductase family.</text>
</comment>
<evidence type="ECO:0000313" key="16">
    <source>
        <dbReference type="EMBL" id="MDO1537652.1"/>
    </source>
</evidence>
<feature type="domain" description="FAD/NAD(P)-binding" evidence="15">
    <location>
        <begin position="8"/>
        <end position="328"/>
    </location>
</feature>
<dbReference type="Proteomes" id="UP001169027">
    <property type="component" value="Unassembled WGS sequence"/>
</dbReference>
<comment type="miscellaneous">
    <text evidence="13">The active site is a redox-active disulfide bond.</text>
</comment>
<dbReference type="Gene3D" id="3.50.50.60">
    <property type="entry name" value="FAD/NAD(P)-binding domain"/>
    <property type="match status" value="2"/>
</dbReference>
<comment type="caution">
    <text evidence="16">The sequence shown here is derived from an EMBL/GenBank/DDBJ whole genome shotgun (WGS) entry which is preliminary data.</text>
</comment>
<dbReference type="SUPFAM" id="SSF55424">
    <property type="entry name" value="FAD/NAD-linked reductases, dimerisation (C-terminal) domain"/>
    <property type="match status" value="1"/>
</dbReference>
<evidence type="ECO:0000256" key="12">
    <source>
        <dbReference type="ARBA" id="ARBA00049187"/>
    </source>
</evidence>
<comment type="catalytic activity">
    <reaction evidence="12 13">
        <text>N(6)-[(R)-dihydrolipoyl]-L-lysyl-[protein] + NAD(+) = N(6)-[(R)-lipoyl]-L-lysyl-[protein] + NADH + H(+)</text>
        <dbReference type="Rhea" id="RHEA:15045"/>
        <dbReference type="Rhea" id="RHEA-COMP:10474"/>
        <dbReference type="Rhea" id="RHEA-COMP:10475"/>
        <dbReference type="ChEBI" id="CHEBI:15378"/>
        <dbReference type="ChEBI" id="CHEBI:57540"/>
        <dbReference type="ChEBI" id="CHEBI:57945"/>
        <dbReference type="ChEBI" id="CHEBI:83099"/>
        <dbReference type="ChEBI" id="CHEBI:83100"/>
        <dbReference type="EC" id="1.8.1.4"/>
    </reaction>
</comment>
<evidence type="ECO:0000256" key="6">
    <source>
        <dbReference type="ARBA" id="ARBA00022630"/>
    </source>
</evidence>
<dbReference type="PIRSF" id="PIRSF000350">
    <property type="entry name" value="Mercury_reductase_MerA"/>
    <property type="match status" value="1"/>
</dbReference>
<dbReference type="PANTHER" id="PTHR22912">
    <property type="entry name" value="DISULFIDE OXIDOREDUCTASE"/>
    <property type="match status" value="1"/>
</dbReference>
<dbReference type="SUPFAM" id="SSF51905">
    <property type="entry name" value="FAD/NAD(P)-binding domain"/>
    <property type="match status" value="1"/>
</dbReference>
<dbReference type="EMBL" id="JAUKVY010000045">
    <property type="protein sequence ID" value="MDO1537652.1"/>
    <property type="molecule type" value="Genomic_DNA"/>
</dbReference>
<protein>
    <recommendedName>
        <fullName evidence="4 13">Dihydrolipoyl dehydrogenase</fullName>
        <ecNumber evidence="3 13">1.8.1.4</ecNumber>
    </recommendedName>
</protein>
<evidence type="ECO:0000256" key="3">
    <source>
        <dbReference type="ARBA" id="ARBA00012608"/>
    </source>
</evidence>
<keyword evidence="11 13" id="KW-0676">Redox-active center</keyword>
<evidence type="ECO:0000259" key="14">
    <source>
        <dbReference type="Pfam" id="PF02852"/>
    </source>
</evidence>
<keyword evidence="6 13" id="KW-0285">Flavoprotein</keyword>
<evidence type="ECO:0000256" key="8">
    <source>
        <dbReference type="ARBA" id="ARBA00023002"/>
    </source>
</evidence>
<evidence type="ECO:0000256" key="1">
    <source>
        <dbReference type="ARBA" id="ARBA00004496"/>
    </source>
</evidence>
<dbReference type="Gene3D" id="3.30.390.30">
    <property type="match status" value="1"/>
</dbReference>
<evidence type="ECO:0000313" key="17">
    <source>
        <dbReference type="Proteomes" id="UP001169027"/>
    </source>
</evidence>
<dbReference type="InterPro" id="IPR001100">
    <property type="entry name" value="Pyr_nuc-diS_OxRdtase"/>
</dbReference>
<dbReference type="Pfam" id="PF02852">
    <property type="entry name" value="Pyr_redox_dim"/>
    <property type="match status" value="1"/>
</dbReference>
<evidence type="ECO:0000256" key="10">
    <source>
        <dbReference type="ARBA" id="ARBA00023157"/>
    </source>
</evidence>
<evidence type="ECO:0000259" key="15">
    <source>
        <dbReference type="Pfam" id="PF07992"/>
    </source>
</evidence>